<feature type="compositionally biased region" description="Basic and acidic residues" evidence="1">
    <location>
        <begin position="1"/>
        <end position="11"/>
    </location>
</feature>
<gene>
    <name evidence="2" type="ORF">CDAR_187071</name>
</gene>
<dbReference type="EMBL" id="BPLQ01015496">
    <property type="protein sequence ID" value="GIY88516.1"/>
    <property type="molecule type" value="Genomic_DNA"/>
</dbReference>
<evidence type="ECO:0000313" key="2">
    <source>
        <dbReference type="EMBL" id="GIY88516.1"/>
    </source>
</evidence>
<dbReference type="AlphaFoldDB" id="A0AAV4X3C7"/>
<organism evidence="2 3">
    <name type="scientific">Caerostris darwini</name>
    <dbReference type="NCBI Taxonomy" id="1538125"/>
    <lineage>
        <taxon>Eukaryota</taxon>
        <taxon>Metazoa</taxon>
        <taxon>Ecdysozoa</taxon>
        <taxon>Arthropoda</taxon>
        <taxon>Chelicerata</taxon>
        <taxon>Arachnida</taxon>
        <taxon>Araneae</taxon>
        <taxon>Araneomorphae</taxon>
        <taxon>Entelegynae</taxon>
        <taxon>Araneoidea</taxon>
        <taxon>Araneidae</taxon>
        <taxon>Caerostris</taxon>
    </lineage>
</organism>
<name>A0AAV4X3C7_9ARAC</name>
<keyword evidence="3" id="KW-1185">Reference proteome</keyword>
<protein>
    <submittedName>
        <fullName evidence="2">Uncharacterized protein</fullName>
    </submittedName>
</protein>
<feature type="region of interest" description="Disordered" evidence="1">
    <location>
        <begin position="41"/>
        <end position="68"/>
    </location>
</feature>
<comment type="caution">
    <text evidence="2">The sequence shown here is derived from an EMBL/GenBank/DDBJ whole genome shotgun (WGS) entry which is preliminary data.</text>
</comment>
<accession>A0AAV4X3C7</accession>
<evidence type="ECO:0000313" key="3">
    <source>
        <dbReference type="Proteomes" id="UP001054837"/>
    </source>
</evidence>
<proteinExistence type="predicted"/>
<feature type="region of interest" description="Disordered" evidence="1">
    <location>
        <begin position="1"/>
        <end position="21"/>
    </location>
</feature>
<evidence type="ECO:0000256" key="1">
    <source>
        <dbReference type="SAM" id="MobiDB-lite"/>
    </source>
</evidence>
<dbReference type="Proteomes" id="UP001054837">
    <property type="component" value="Unassembled WGS sequence"/>
</dbReference>
<sequence>MSRNSSEKALLKSEISPQKKQSDVKIATNCYKARVRKQRKKEVKLATKESNNYVMPAPKMPVPKTASDITTLPKGTNTFIKNIATVPRLKTPTTRMY</sequence>
<reference evidence="2 3" key="1">
    <citation type="submission" date="2021-06" db="EMBL/GenBank/DDBJ databases">
        <title>Caerostris darwini draft genome.</title>
        <authorList>
            <person name="Kono N."/>
            <person name="Arakawa K."/>
        </authorList>
    </citation>
    <scope>NUCLEOTIDE SEQUENCE [LARGE SCALE GENOMIC DNA]</scope>
</reference>